<feature type="domain" description="DUF4283" evidence="1">
    <location>
        <begin position="29"/>
        <end position="103"/>
    </location>
</feature>
<accession>A0AAE1YZK0</accession>
<reference evidence="2" key="2">
    <citation type="journal article" date="2024" name="Plant">
        <title>Genomic evolution and insights into agronomic trait innovations of Sesamum species.</title>
        <authorList>
            <person name="Miao H."/>
            <person name="Wang L."/>
            <person name="Qu L."/>
            <person name="Liu H."/>
            <person name="Sun Y."/>
            <person name="Le M."/>
            <person name="Wang Q."/>
            <person name="Wei S."/>
            <person name="Zheng Y."/>
            <person name="Lin W."/>
            <person name="Duan Y."/>
            <person name="Cao H."/>
            <person name="Xiong S."/>
            <person name="Wang X."/>
            <person name="Wei L."/>
            <person name="Li C."/>
            <person name="Ma Q."/>
            <person name="Ju M."/>
            <person name="Zhao R."/>
            <person name="Li G."/>
            <person name="Mu C."/>
            <person name="Tian Q."/>
            <person name="Mei H."/>
            <person name="Zhang T."/>
            <person name="Gao T."/>
            <person name="Zhang H."/>
        </authorList>
    </citation>
    <scope>NUCLEOTIDE SEQUENCE</scope>
    <source>
        <strain evidence="2">3651</strain>
    </source>
</reference>
<organism evidence="2 3">
    <name type="scientific">Sesamum alatum</name>
    <dbReference type="NCBI Taxonomy" id="300844"/>
    <lineage>
        <taxon>Eukaryota</taxon>
        <taxon>Viridiplantae</taxon>
        <taxon>Streptophyta</taxon>
        <taxon>Embryophyta</taxon>
        <taxon>Tracheophyta</taxon>
        <taxon>Spermatophyta</taxon>
        <taxon>Magnoliopsida</taxon>
        <taxon>eudicotyledons</taxon>
        <taxon>Gunneridae</taxon>
        <taxon>Pentapetalae</taxon>
        <taxon>asterids</taxon>
        <taxon>lamiids</taxon>
        <taxon>Lamiales</taxon>
        <taxon>Pedaliaceae</taxon>
        <taxon>Sesamum</taxon>
    </lineage>
</organism>
<proteinExistence type="predicted"/>
<dbReference type="EMBL" id="JACGWO010000001">
    <property type="protein sequence ID" value="KAK4438616.1"/>
    <property type="molecule type" value="Genomic_DNA"/>
</dbReference>
<name>A0AAE1YZK0_9LAMI</name>
<comment type="caution">
    <text evidence="2">The sequence shown here is derived from an EMBL/GenBank/DDBJ whole genome shotgun (WGS) entry which is preliminary data.</text>
</comment>
<protein>
    <recommendedName>
        <fullName evidence="1">DUF4283 domain-containing protein</fullName>
    </recommendedName>
</protein>
<keyword evidence="3" id="KW-1185">Reference proteome</keyword>
<reference evidence="2" key="1">
    <citation type="submission" date="2020-06" db="EMBL/GenBank/DDBJ databases">
        <authorList>
            <person name="Li T."/>
            <person name="Hu X."/>
            <person name="Zhang T."/>
            <person name="Song X."/>
            <person name="Zhang H."/>
            <person name="Dai N."/>
            <person name="Sheng W."/>
            <person name="Hou X."/>
            <person name="Wei L."/>
        </authorList>
    </citation>
    <scope>NUCLEOTIDE SEQUENCE</scope>
    <source>
        <strain evidence="2">3651</strain>
        <tissue evidence="2">Leaf</tissue>
    </source>
</reference>
<evidence type="ECO:0000313" key="2">
    <source>
        <dbReference type="EMBL" id="KAK4438616.1"/>
    </source>
</evidence>
<dbReference type="AlphaFoldDB" id="A0AAE1YZK0"/>
<dbReference type="InterPro" id="IPR025558">
    <property type="entry name" value="DUF4283"/>
</dbReference>
<gene>
    <name evidence="2" type="ORF">Salat_0196100</name>
</gene>
<evidence type="ECO:0000313" key="3">
    <source>
        <dbReference type="Proteomes" id="UP001293254"/>
    </source>
</evidence>
<dbReference type="Pfam" id="PF14111">
    <property type="entry name" value="DUF4283"/>
    <property type="match status" value="1"/>
</dbReference>
<sequence>MNNSLKLSEDEQSDVMVPLELWHGEVDAQGYYLVGRLLGRRHFNFEALKTTLHNPSNLIRGLNICLIEGGRILFTFDHILDRKRVMDGGPWAFEKNLLILKPIDAYDKPARTDLN</sequence>
<evidence type="ECO:0000259" key="1">
    <source>
        <dbReference type="Pfam" id="PF14111"/>
    </source>
</evidence>
<dbReference type="Proteomes" id="UP001293254">
    <property type="component" value="Unassembled WGS sequence"/>
</dbReference>